<reference evidence="2" key="1">
    <citation type="submission" date="2018-09" db="EMBL/GenBank/DDBJ databases">
        <title>Murine metabolic-syndrome-specific gut microbial biobank.</title>
        <authorList>
            <person name="Liu C."/>
        </authorList>
    </citation>
    <scope>NUCLEOTIDE SEQUENCE</scope>
    <source>
        <strain evidence="2">D42-62</strain>
    </source>
</reference>
<accession>A0A9X5BHJ4</accession>
<feature type="region of interest" description="Disordered" evidence="1">
    <location>
        <begin position="1"/>
        <end position="31"/>
    </location>
</feature>
<evidence type="ECO:0000313" key="3">
    <source>
        <dbReference type="Proteomes" id="UP001154420"/>
    </source>
</evidence>
<sequence length="1004" mass="112016">MNIVLEGADARSAQAPVNAGRETTSYRTPQKTQNLESGGFALDISGTVMDNSAYAGHGRTVEEIMLEAGQEDITAKRNYMAVMSNCMSDEDFAKLQKEGFHPGSTDIETVVTILDHIKAALLKGGEEIIGYTDTVSDDALKEITGSQAFANELKVQFAKRDIPLTEENVTAVTEAWNMLAGTDSVSDGSVKYMVENDMPPTPENLYTAKYSAASDGSRQGKGYYAEGGVGGYYAKKPEEIDFEKLLPQMEKVIGEAGYVVDEENLSNARWLVEKGIPLNTDTFSLLNNIKGQHLPVSYEDFMAAASRAIADGVSPSKADLGKNETYTEKAVEILEEAVSIEDRAADVILARDLQLTLKNLLAIQNEMLYGSGHALDSAENIHGRRMLEEIRLSMTVEANLKLLRSGYQIETAPLEELITKLKEAEDSYAKSLMGQVDDTKAGEKVSLYRETLDILEGISSSPAAVLWQISRTDTLREVHAYGVSQRRDYEKAGQSYEALMTEPRSDMGDSIQKAFRNVDDILQDMDLELSDENRRAVRILGYNHVEITKENIRQIRDKDDLLSGVVKEMKPARVLNMIREGVNPLTMSLEELKNYLNEQTDTAEEIESYSKFLYKLEKQNNITQEERSAYIGIYRLVRQLEKADNAAVGALWQSGTEFTLGNLLKAVRSSKRGPMDYSVDDAFGGVNVRETGVESITSQIEKAYQSDHIPNIRKLRQFLEEAGDEQAGKEFDRMLYEEVRSAAKSEEAVLKHLNDYNQPVTADHLLAAGNLLNNPRAVWQEFRDLQRKSRPENEKPKEGAKTDFLKEAGEDVVKALDGRENAQKAYEGFKERVQEVLENMAFSDSHTAFDVKAIGVLYKQMSFMGNLSREENYEIPTQIGGMPASINLKIIHDGQLESQVAITFETQALGKTAAEFKMTDQGLTGFCICNTREGCEFLREGKELFEEKLNGEKIQAGEIYFAVGENLNLKDFSLKESAKRQEGNDSQLLYRAARAFIEYVQETQ</sequence>
<keyword evidence="3" id="KW-1185">Reference proteome</keyword>
<dbReference type="RefSeq" id="WP_160561238.1">
    <property type="nucleotide sequence ID" value="NZ_QZDT01000032.1"/>
</dbReference>
<evidence type="ECO:0000313" key="2">
    <source>
        <dbReference type="EMBL" id="NBJ94200.1"/>
    </source>
</evidence>
<dbReference type="Proteomes" id="UP001154420">
    <property type="component" value="Unassembled WGS sequence"/>
</dbReference>
<dbReference type="InterPro" id="IPR046207">
    <property type="entry name" value="DUF6240"/>
</dbReference>
<dbReference type="EMBL" id="QZDT01000032">
    <property type="protein sequence ID" value="NBJ94200.1"/>
    <property type="molecule type" value="Genomic_DNA"/>
</dbReference>
<evidence type="ECO:0000256" key="1">
    <source>
        <dbReference type="SAM" id="MobiDB-lite"/>
    </source>
</evidence>
<feature type="compositionally biased region" description="Polar residues" evidence="1">
    <location>
        <begin position="21"/>
        <end position="31"/>
    </location>
</feature>
<protein>
    <submittedName>
        <fullName evidence="2">Uncharacterized protein</fullName>
    </submittedName>
</protein>
<comment type="caution">
    <text evidence="2">The sequence shown here is derived from an EMBL/GenBank/DDBJ whole genome shotgun (WGS) entry which is preliminary data.</text>
</comment>
<dbReference type="OrthoDB" id="9759262at2"/>
<dbReference type="AlphaFoldDB" id="A0A9X5BHJ4"/>
<dbReference type="Pfam" id="PF19753">
    <property type="entry name" value="DUF6240"/>
    <property type="match status" value="2"/>
</dbReference>
<gene>
    <name evidence="2" type="ORF">D5281_16805</name>
</gene>
<organism evidence="2 3">
    <name type="scientific">Parablautia muri</name>
    <dbReference type="NCBI Taxonomy" id="2320879"/>
    <lineage>
        <taxon>Bacteria</taxon>
        <taxon>Bacillati</taxon>
        <taxon>Bacillota</taxon>
        <taxon>Clostridia</taxon>
        <taxon>Lachnospirales</taxon>
        <taxon>Lachnospiraceae</taxon>
        <taxon>Parablautia</taxon>
    </lineage>
</organism>
<proteinExistence type="predicted"/>
<name>A0A9X5BHJ4_9FIRM</name>